<evidence type="ECO:0000313" key="1">
    <source>
        <dbReference type="EMBL" id="RIA85545.1"/>
    </source>
</evidence>
<gene>
    <name evidence="1" type="ORF">C1645_830630</name>
</gene>
<accession>A0A397SNB6</accession>
<organism evidence="1 2">
    <name type="scientific">Glomus cerebriforme</name>
    <dbReference type="NCBI Taxonomy" id="658196"/>
    <lineage>
        <taxon>Eukaryota</taxon>
        <taxon>Fungi</taxon>
        <taxon>Fungi incertae sedis</taxon>
        <taxon>Mucoromycota</taxon>
        <taxon>Glomeromycotina</taxon>
        <taxon>Glomeromycetes</taxon>
        <taxon>Glomerales</taxon>
        <taxon>Glomeraceae</taxon>
        <taxon>Glomus</taxon>
    </lineage>
</organism>
<proteinExistence type="predicted"/>
<comment type="caution">
    <text evidence="1">The sequence shown here is derived from an EMBL/GenBank/DDBJ whole genome shotgun (WGS) entry which is preliminary data.</text>
</comment>
<dbReference type="EMBL" id="QKYT01000419">
    <property type="protein sequence ID" value="RIA85545.1"/>
    <property type="molecule type" value="Genomic_DNA"/>
</dbReference>
<sequence length="278" mass="31002">MLHNKLKVVLQKMFSSEKLQLPKEQLDKSSNEISGYKLDYKKGIVYIVEMGLSEHEAVIEIVGDAFRELCPNATYGNQNNAPVQLLGRPLHDMPDGSCRAPDLAVYPHPTFIPDPPISYPGPPPSDRGGNPYARVILEVAVTQSSSDLRIKCKLWKRQSYVRSILGIKLYDVLATRDASGCRERAMKATLWRQGVTKQKWHFGTVDKRGNQFPPGTNICNTANDPNFIITIPISDIFYDPAILAIGYTGPLALPIFYNANVAIDLYIVQQAVLMNQAK</sequence>
<dbReference type="AlphaFoldDB" id="A0A397SNB6"/>
<protein>
    <submittedName>
        <fullName evidence="1">Uncharacterized protein</fullName>
    </submittedName>
</protein>
<name>A0A397SNB6_9GLOM</name>
<reference evidence="1 2" key="1">
    <citation type="submission" date="2018-06" db="EMBL/GenBank/DDBJ databases">
        <title>Comparative genomics reveals the genomic features of Rhizophagus irregularis, R. cerebriforme, R. diaphanum and Gigaspora rosea, and their symbiotic lifestyle signature.</title>
        <authorList>
            <person name="Morin E."/>
            <person name="San Clemente H."/>
            <person name="Chen E.C.H."/>
            <person name="De La Providencia I."/>
            <person name="Hainaut M."/>
            <person name="Kuo A."/>
            <person name="Kohler A."/>
            <person name="Murat C."/>
            <person name="Tang N."/>
            <person name="Roy S."/>
            <person name="Loubradou J."/>
            <person name="Henrissat B."/>
            <person name="Grigoriev I.V."/>
            <person name="Corradi N."/>
            <person name="Roux C."/>
            <person name="Martin F.M."/>
        </authorList>
    </citation>
    <scope>NUCLEOTIDE SEQUENCE [LARGE SCALE GENOMIC DNA]</scope>
    <source>
        <strain evidence="1 2">DAOM 227022</strain>
    </source>
</reference>
<dbReference type="OrthoDB" id="2314600at2759"/>
<dbReference type="Proteomes" id="UP000265703">
    <property type="component" value="Unassembled WGS sequence"/>
</dbReference>
<keyword evidence="2" id="KW-1185">Reference proteome</keyword>
<evidence type="ECO:0000313" key="2">
    <source>
        <dbReference type="Proteomes" id="UP000265703"/>
    </source>
</evidence>